<dbReference type="InterPro" id="IPR001613">
    <property type="entry name" value="Flavin_amine_oxidase"/>
</dbReference>
<gene>
    <name evidence="11" type="ORF">OXX778_LOCUS15277</name>
</gene>
<dbReference type="SUPFAM" id="SSF51905">
    <property type="entry name" value="FAD/NAD(P)-binding domain"/>
    <property type="match status" value="1"/>
</dbReference>
<dbReference type="GO" id="GO:0005737">
    <property type="term" value="C:cytoplasm"/>
    <property type="evidence" value="ECO:0007669"/>
    <property type="project" value="UniProtKB-SubCell"/>
</dbReference>
<dbReference type="GO" id="GO:0046592">
    <property type="term" value="F:polyamine oxidase activity"/>
    <property type="evidence" value="ECO:0007669"/>
    <property type="project" value="TreeGrafter"/>
</dbReference>
<dbReference type="PANTHER" id="PTHR10742:SF405">
    <property type="entry name" value="PEROXISOMAL N(1)-ACETYL-SPERMINE_SPERMIDINE OXIDASE"/>
    <property type="match status" value="1"/>
</dbReference>
<evidence type="ECO:0000256" key="5">
    <source>
        <dbReference type="ARBA" id="ARBA00022630"/>
    </source>
</evidence>
<dbReference type="AlphaFoldDB" id="A0A814FAS1"/>
<protein>
    <recommendedName>
        <fullName evidence="9">Amine oxidase</fullName>
        <ecNumber evidence="9">1.4.3.-</ecNumber>
    </recommendedName>
</protein>
<evidence type="ECO:0000256" key="2">
    <source>
        <dbReference type="ARBA" id="ARBA00004496"/>
    </source>
</evidence>
<comment type="similarity">
    <text evidence="3 9">Belongs to the flavin monoamine oxidase family.</text>
</comment>
<feature type="binding site" evidence="8">
    <location>
        <position position="227"/>
    </location>
    <ligand>
        <name>FAD</name>
        <dbReference type="ChEBI" id="CHEBI:57692"/>
    </ligand>
</feature>
<dbReference type="Pfam" id="PF01593">
    <property type="entry name" value="Amino_oxidase"/>
    <property type="match status" value="1"/>
</dbReference>
<dbReference type="InterPro" id="IPR050281">
    <property type="entry name" value="Flavin_monoamine_oxidase"/>
</dbReference>
<organism evidence="11 12">
    <name type="scientific">Brachionus calyciflorus</name>
    <dbReference type="NCBI Taxonomy" id="104777"/>
    <lineage>
        <taxon>Eukaryota</taxon>
        <taxon>Metazoa</taxon>
        <taxon>Spiralia</taxon>
        <taxon>Gnathifera</taxon>
        <taxon>Rotifera</taxon>
        <taxon>Eurotatoria</taxon>
        <taxon>Monogononta</taxon>
        <taxon>Pseudotrocha</taxon>
        <taxon>Ploima</taxon>
        <taxon>Brachionidae</taxon>
        <taxon>Brachionus</taxon>
    </lineage>
</organism>
<dbReference type="EMBL" id="CAJNOC010003334">
    <property type="protein sequence ID" value="CAF0978144.1"/>
    <property type="molecule type" value="Genomic_DNA"/>
</dbReference>
<evidence type="ECO:0000256" key="7">
    <source>
        <dbReference type="ARBA" id="ARBA00023002"/>
    </source>
</evidence>
<sequence length="471" mass="53704">MNSYKIIIIGAGMSALSAAVKLIESGITDFLVIEANDRIGGRIHTIPFQNSFIELGAQWIHGTKKNPIYDLTKALNLLDEKKNVAGKMHYATQDGTLLNEEFVDKIFRKIENIFDNLDDLIENELDDDSDENIGVLLDDGFIKILRKLKSNENINIEVVKAIYKSRCNEEKYESSCEDLRRLSAIGWNEYEDFDGDQFTRLKYGFGKLIEYLCSQIPSKNILLNHLVTKIDWSMSPVTITCLNKMSNNTITFNADHVITTCSLGYLKNHHHELFMPNLPLNKIKAIENLGFGCVNKIFVVYEEAIFKSLDGLKILWRDDLNFKLECDGKKWKLEDNKFYRALDNFEVLPNQPNILICFVVGRDALFIEKLEEECLIDVIDELFSKCFPHLNLPKPKHVIKSKWGNDQYANGSYTYIKTGSTVSDVKALAQPLKDTLFFSGEGTTFKYMSTVHGAYITGREAANRVIRAIKS</sequence>
<keyword evidence="5 9" id="KW-0285">Flavoprotein</keyword>
<feature type="binding site" evidence="8">
    <location>
        <position position="358"/>
    </location>
    <ligand>
        <name>substrate</name>
    </ligand>
</feature>
<feature type="binding site" evidence="8">
    <location>
        <position position="14"/>
    </location>
    <ligand>
        <name>FAD</name>
        <dbReference type="ChEBI" id="CHEBI:57692"/>
    </ligand>
</feature>
<name>A0A814FAS1_9BILA</name>
<accession>A0A814FAS1</accession>
<evidence type="ECO:0000256" key="6">
    <source>
        <dbReference type="ARBA" id="ARBA00022827"/>
    </source>
</evidence>
<dbReference type="Gene3D" id="3.50.50.60">
    <property type="entry name" value="FAD/NAD(P)-binding domain"/>
    <property type="match status" value="1"/>
</dbReference>
<comment type="caution">
    <text evidence="11">The sequence shown here is derived from an EMBL/GenBank/DDBJ whole genome shotgun (WGS) entry which is preliminary data.</text>
</comment>
<dbReference type="SUPFAM" id="SSF54373">
    <property type="entry name" value="FAD-linked reductases, C-terminal domain"/>
    <property type="match status" value="1"/>
</dbReference>
<evidence type="ECO:0000256" key="3">
    <source>
        <dbReference type="ARBA" id="ARBA00005995"/>
    </source>
</evidence>
<keyword evidence="12" id="KW-1185">Reference proteome</keyword>
<dbReference type="PANTHER" id="PTHR10742">
    <property type="entry name" value="FLAVIN MONOAMINE OXIDASE"/>
    <property type="match status" value="1"/>
</dbReference>
<evidence type="ECO:0000256" key="8">
    <source>
        <dbReference type="PIRSR" id="PIRSR601613-1"/>
    </source>
</evidence>
<dbReference type="InterPro" id="IPR036188">
    <property type="entry name" value="FAD/NAD-bd_sf"/>
</dbReference>
<evidence type="ECO:0000313" key="12">
    <source>
        <dbReference type="Proteomes" id="UP000663879"/>
    </source>
</evidence>
<keyword evidence="7 9" id="KW-0560">Oxidoreductase</keyword>
<evidence type="ECO:0000313" key="11">
    <source>
        <dbReference type="EMBL" id="CAF0978144.1"/>
    </source>
</evidence>
<dbReference type="PRINTS" id="PR00757">
    <property type="entry name" value="AMINEOXDASEF"/>
</dbReference>
<proteinExistence type="inferred from homology"/>
<dbReference type="EC" id="1.4.3.-" evidence="9"/>
<feature type="binding site" evidence="8">
    <location>
        <begin position="34"/>
        <end position="35"/>
    </location>
    <ligand>
        <name>FAD</name>
        <dbReference type="ChEBI" id="CHEBI:57692"/>
    </ligand>
</feature>
<dbReference type="InterPro" id="IPR002937">
    <property type="entry name" value="Amino_oxidase"/>
</dbReference>
<dbReference type="GO" id="GO:0008131">
    <property type="term" value="F:primary methylamine oxidase activity"/>
    <property type="evidence" value="ECO:0007669"/>
    <property type="project" value="UniProtKB-ARBA"/>
</dbReference>
<evidence type="ECO:0000256" key="9">
    <source>
        <dbReference type="RuleBase" id="RU362067"/>
    </source>
</evidence>
<comment type="cofactor">
    <cofactor evidence="1 9">
        <name>FAD</name>
        <dbReference type="ChEBI" id="CHEBI:57692"/>
    </cofactor>
</comment>
<feature type="domain" description="Amine oxidase" evidence="10">
    <location>
        <begin position="16"/>
        <end position="466"/>
    </location>
</feature>
<comment type="subcellular location">
    <subcellularLocation>
        <location evidence="2">Cytoplasm</location>
    </subcellularLocation>
</comment>
<evidence type="ECO:0000256" key="1">
    <source>
        <dbReference type="ARBA" id="ARBA00001974"/>
    </source>
</evidence>
<keyword evidence="6 9" id="KW-0274">FAD</keyword>
<evidence type="ECO:0000256" key="4">
    <source>
        <dbReference type="ARBA" id="ARBA00022490"/>
    </source>
</evidence>
<dbReference type="OrthoDB" id="5046242at2759"/>
<dbReference type="Proteomes" id="UP000663879">
    <property type="component" value="Unassembled WGS sequence"/>
</dbReference>
<reference evidence="11" key="1">
    <citation type="submission" date="2021-02" db="EMBL/GenBank/DDBJ databases">
        <authorList>
            <person name="Nowell W R."/>
        </authorList>
    </citation>
    <scope>NUCLEOTIDE SEQUENCE</scope>
    <source>
        <strain evidence="11">Ploen Becks lab</strain>
    </source>
</reference>
<keyword evidence="4" id="KW-0963">Cytoplasm</keyword>
<dbReference type="Gene3D" id="3.90.660.10">
    <property type="match status" value="1"/>
</dbReference>
<evidence type="ECO:0000259" key="10">
    <source>
        <dbReference type="Pfam" id="PF01593"/>
    </source>
</evidence>